<proteinExistence type="predicted"/>
<dbReference type="AlphaFoldDB" id="A0A0D2P1E2"/>
<dbReference type="OMA" id="CKRTHYV"/>
<evidence type="ECO:0000313" key="2">
    <source>
        <dbReference type="Proteomes" id="UP000054270"/>
    </source>
</evidence>
<organism evidence="1 2">
    <name type="scientific">Hypholoma sublateritium (strain FD-334 SS-4)</name>
    <dbReference type="NCBI Taxonomy" id="945553"/>
    <lineage>
        <taxon>Eukaryota</taxon>
        <taxon>Fungi</taxon>
        <taxon>Dikarya</taxon>
        <taxon>Basidiomycota</taxon>
        <taxon>Agaricomycotina</taxon>
        <taxon>Agaricomycetes</taxon>
        <taxon>Agaricomycetidae</taxon>
        <taxon>Agaricales</taxon>
        <taxon>Agaricineae</taxon>
        <taxon>Strophariaceae</taxon>
        <taxon>Hypholoma</taxon>
    </lineage>
</organism>
<evidence type="ECO:0000313" key="1">
    <source>
        <dbReference type="EMBL" id="KJA14455.1"/>
    </source>
</evidence>
<protein>
    <recommendedName>
        <fullName evidence="3">BTB domain-containing protein</fullName>
    </recommendedName>
</protein>
<sequence length="278" mass="31600">MSSPSSAGRDDSAPPPLKICPAFCDANADITFKSSDAVLFKIHSKYLAATSGGLQVPANFLTSPDEVIPLEEPSEILILLFQFIHPRTEVNNFRQPLVMNMKPDILFPLAEAAEKYQVFGAMNTCITRFYQLIKQYPLEILNHTYRHGYFDLANQVAIETISKPLDEIVRRLTHPGLLQRWVLYYDHWRKVAIAGITSCNEWHNPVECSIWPTIKTNYLAAVIKNSWDHNYVLDHEKPCVHSLAFGTTTCKRTHYVKTIQDQIALGIRNIPEFSDIVV</sequence>
<dbReference type="InterPro" id="IPR011333">
    <property type="entry name" value="SKP1/BTB/POZ_sf"/>
</dbReference>
<accession>A0A0D2P1E2</accession>
<reference evidence="2" key="1">
    <citation type="submission" date="2014-04" db="EMBL/GenBank/DDBJ databases">
        <title>Evolutionary Origins and Diversification of the Mycorrhizal Mutualists.</title>
        <authorList>
            <consortium name="DOE Joint Genome Institute"/>
            <consortium name="Mycorrhizal Genomics Consortium"/>
            <person name="Kohler A."/>
            <person name="Kuo A."/>
            <person name="Nagy L.G."/>
            <person name="Floudas D."/>
            <person name="Copeland A."/>
            <person name="Barry K.W."/>
            <person name="Cichocki N."/>
            <person name="Veneault-Fourrey C."/>
            <person name="LaButti K."/>
            <person name="Lindquist E.A."/>
            <person name="Lipzen A."/>
            <person name="Lundell T."/>
            <person name="Morin E."/>
            <person name="Murat C."/>
            <person name="Riley R."/>
            <person name="Ohm R."/>
            <person name="Sun H."/>
            <person name="Tunlid A."/>
            <person name="Henrissat B."/>
            <person name="Grigoriev I.V."/>
            <person name="Hibbett D.S."/>
            <person name="Martin F."/>
        </authorList>
    </citation>
    <scope>NUCLEOTIDE SEQUENCE [LARGE SCALE GENOMIC DNA]</scope>
    <source>
        <strain evidence="2">FD-334 SS-4</strain>
    </source>
</reference>
<gene>
    <name evidence="1" type="ORF">HYPSUDRAFT_49171</name>
</gene>
<dbReference type="Proteomes" id="UP000054270">
    <property type="component" value="Unassembled WGS sequence"/>
</dbReference>
<dbReference type="OrthoDB" id="3184970at2759"/>
<dbReference type="Gene3D" id="3.30.710.10">
    <property type="entry name" value="Potassium Channel Kv1.1, Chain A"/>
    <property type="match status" value="1"/>
</dbReference>
<dbReference type="STRING" id="945553.A0A0D2P1E2"/>
<keyword evidence="2" id="KW-1185">Reference proteome</keyword>
<name>A0A0D2P1E2_HYPSF</name>
<dbReference type="EMBL" id="KN817678">
    <property type="protein sequence ID" value="KJA14455.1"/>
    <property type="molecule type" value="Genomic_DNA"/>
</dbReference>
<evidence type="ECO:0008006" key="3">
    <source>
        <dbReference type="Google" id="ProtNLM"/>
    </source>
</evidence>